<proteinExistence type="predicted"/>
<protein>
    <submittedName>
        <fullName evidence="2">DinB family protein</fullName>
    </submittedName>
</protein>
<dbReference type="SUPFAM" id="SSF109854">
    <property type="entry name" value="DinB/YfiT-like putative metalloenzymes"/>
    <property type="match status" value="1"/>
</dbReference>
<dbReference type="EMBL" id="SOZE01000056">
    <property type="protein sequence ID" value="TFF30413.1"/>
    <property type="molecule type" value="Genomic_DNA"/>
</dbReference>
<dbReference type="Proteomes" id="UP000297540">
    <property type="component" value="Unassembled WGS sequence"/>
</dbReference>
<feature type="domain" description="DinB-like" evidence="1">
    <location>
        <begin position="40"/>
        <end position="167"/>
    </location>
</feature>
<reference evidence="2 3" key="1">
    <citation type="journal article" date="2017" name="Int. J. Syst. Evol. Microbiol.">
        <title>Mucilaginibacterpsychrotolerans sp. nov., isolated from peatlands.</title>
        <authorList>
            <person name="Deng Y."/>
            <person name="Shen L."/>
            <person name="Xu B."/>
            <person name="Liu Y."/>
            <person name="Gu Z."/>
            <person name="Liu H."/>
            <person name="Zhou Y."/>
        </authorList>
    </citation>
    <scope>NUCLEOTIDE SEQUENCE [LARGE SCALE GENOMIC DNA]</scope>
    <source>
        <strain evidence="2 3">NH7-4</strain>
    </source>
</reference>
<organism evidence="2 3">
    <name type="scientific">Mucilaginibacter psychrotolerans</name>
    <dbReference type="NCBI Taxonomy" id="1524096"/>
    <lineage>
        <taxon>Bacteria</taxon>
        <taxon>Pseudomonadati</taxon>
        <taxon>Bacteroidota</taxon>
        <taxon>Sphingobacteriia</taxon>
        <taxon>Sphingobacteriales</taxon>
        <taxon>Sphingobacteriaceae</taxon>
        <taxon>Mucilaginibacter</taxon>
    </lineage>
</organism>
<dbReference type="Gene3D" id="1.20.120.450">
    <property type="entry name" value="dinb family like domain"/>
    <property type="match status" value="1"/>
</dbReference>
<dbReference type="OrthoDB" id="9793216at2"/>
<sequence>MRIIQPPKPGDYPPYAEMYMKLIPTDGMVLKYLQNNFYRVKDLIYSLPPQHLLYRYAPGKWSIKETLVHIIDDERIFAYRALRFARNEQQNLVGFDQDSYAKYSGADTRLLDNIFDEYEAVRHATIALFNGLPEEAFDRLGHGTGTFNNATVRALAYHIAGHEMHHYFLIKDKYLKM</sequence>
<name>A0A4Y8RXQ5_9SPHI</name>
<evidence type="ECO:0000259" key="1">
    <source>
        <dbReference type="Pfam" id="PF12867"/>
    </source>
</evidence>
<accession>A0A4Y8RXQ5</accession>
<dbReference type="InterPro" id="IPR034660">
    <property type="entry name" value="DinB/YfiT-like"/>
</dbReference>
<evidence type="ECO:0000313" key="2">
    <source>
        <dbReference type="EMBL" id="TFF30413.1"/>
    </source>
</evidence>
<dbReference type="Pfam" id="PF12867">
    <property type="entry name" value="DinB_2"/>
    <property type="match status" value="1"/>
</dbReference>
<dbReference type="InterPro" id="IPR024775">
    <property type="entry name" value="DinB-like"/>
</dbReference>
<comment type="caution">
    <text evidence="2">The sequence shown here is derived from an EMBL/GenBank/DDBJ whole genome shotgun (WGS) entry which is preliminary data.</text>
</comment>
<keyword evidence="3" id="KW-1185">Reference proteome</keyword>
<gene>
    <name evidence="2" type="ORF">E2R66_27385</name>
</gene>
<evidence type="ECO:0000313" key="3">
    <source>
        <dbReference type="Proteomes" id="UP000297540"/>
    </source>
</evidence>
<dbReference type="RefSeq" id="WP_133236929.1">
    <property type="nucleotide sequence ID" value="NZ_SOZE01000056.1"/>
</dbReference>
<dbReference type="AlphaFoldDB" id="A0A4Y8RXQ5"/>